<proteinExistence type="predicted"/>
<accession>A0A1Y6GW02</accession>
<dbReference type="GO" id="GO:0003824">
    <property type="term" value="F:catalytic activity"/>
    <property type="evidence" value="ECO:0007669"/>
    <property type="project" value="UniProtKB-ARBA"/>
</dbReference>
<sequence>MTVNRPDKLNACLNREIMHALNQAFLEAAASDDEVRAAILTGAGPKASGASVDIAEMGDLSAMQGRKFCLLN</sequence>
<dbReference type="InterPro" id="IPR001753">
    <property type="entry name" value="Enoyl-CoA_hydra/iso"/>
</dbReference>
<dbReference type="InterPro" id="IPR029045">
    <property type="entry name" value="ClpP/crotonase-like_dom_sf"/>
</dbReference>
<protein>
    <submittedName>
        <fullName evidence="2">3-hydroxybutyryl-CoA dehydratase</fullName>
    </submittedName>
</protein>
<evidence type="ECO:0000313" key="3">
    <source>
        <dbReference type="Proteomes" id="UP000195877"/>
    </source>
</evidence>
<dbReference type="Pfam" id="PF00378">
    <property type="entry name" value="ECH_1"/>
    <property type="match status" value="1"/>
</dbReference>
<dbReference type="AlphaFoldDB" id="A0A1Y6GW02"/>
<dbReference type="Proteomes" id="UP000195953">
    <property type="component" value="Chromosome 1"/>
</dbReference>
<evidence type="ECO:0000313" key="1">
    <source>
        <dbReference type="EMBL" id="SMQ98992.1"/>
    </source>
</evidence>
<reference evidence="2 4" key="1">
    <citation type="submission" date="2017-05" db="EMBL/GenBank/DDBJ databases">
        <authorList>
            <person name="Song R."/>
            <person name="Chenine A.L."/>
            <person name="Ruprecht R.M."/>
        </authorList>
    </citation>
    <scope>NUCLEOTIDE SEQUENCE [LARGE SCALE GENOMIC DNA]</scope>
    <source>
        <strain evidence="2">PD5205</strain>
    </source>
</reference>
<keyword evidence="3" id="KW-1185">Reference proteome</keyword>
<organism evidence="2 4">
    <name type="scientific">Xanthomonas fragariae</name>
    <dbReference type="NCBI Taxonomy" id="48664"/>
    <lineage>
        <taxon>Bacteria</taxon>
        <taxon>Pseudomonadati</taxon>
        <taxon>Pseudomonadota</taxon>
        <taxon>Gammaproteobacteria</taxon>
        <taxon>Lysobacterales</taxon>
        <taxon>Lysobacteraceae</taxon>
        <taxon>Xanthomonas</taxon>
    </lineage>
</organism>
<dbReference type="EMBL" id="LT853882">
    <property type="protein sequence ID" value="SMQ98992.1"/>
    <property type="molecule type" value="Genomic_DNA"/>
</dbReference>
<dbReference type="EMBL" id="LT853885">
    <property type="protein sequence ID" value="SMR03034.1"/>
    <property type="molecule type" value="Genomic_DNA"/>
</dbReference>
<dbReference type="SUPFAM" id="SSF52096">
    <property type="entry name" value="ClpP/crotonase"/>
    <property type="match status" value="1"/>
</dbReference>
<dbReference type="Gene3D" id="3.90.226.10">
    <property type="entry name" value="2-enoyl-CoA Hydratase, Chain A, domain 1"/>
    <property type="match status" value="1"/>
</dbReference>
<reference evidence="1 3" key="2">
    <citation type="submission" date="2017-05" db="EMBL/GenBank/DDBJ databases">
        <authorList>
            <person name="Blom J."/>
        </authorList>
    </citation>
    <scope>NUCLEOTIDE SEQUENCE [LARGE SCALE GENOMIC DNA]</scope>
    <source>
        <strain evidence="1">PD885</strain>
    </source>
</reference>
<gene>
    <name evidence="2" type="ORF">PD5205_01731</name>
    <name evidence="1" type="ORF">PD885_01748</name>
</gene>
<dbReference type="Proteomes" id="UP000195877">
    <property type="component" value="Chromosome 1"/>
</dbReference>
<evidence type="ECO:0000313" key="4">
    <source>
        <dbReference type="Proteomes" id="UP000195953"/>
    </source>
</evidence>
<evidence type="ECO:0000313" key="2">
    <source>
        <dbReference type="EMBL" id="SMR03034.1"/>
    </source>
</evidence>
<name>A0A1Y6GW02_9XANT</name>